<dbReference type="GO" id="GO:0005524">
    <property type="term" value="F:ATP binding"/>
    <property type="evidence" value="ECO:0007669"/>
    <property type="project" value="UniProtKB-KW"/>
</dbReference>
<feature type="domain" description="Helicase ATP-binding" evidence="6">
    <location>
        <begin position="84"/>
        <end position="247"/>
    </location>
</feature>
<dbReference type="InterPro" id="IPR011545">
    <property type="entry name" value="DEAD/DEAH_box_helicase_dom"/>
</dbReference>
<dbReference type="InterPro" id="IPR011709">
    <property type="entry name" value="DEAD-box_helicase_OB_fold"/>
</dbReference>
<dbReference type="SMART" id="SM00847">
    <property type="entry name" value="HA2"/>
    <property type="match status" value="1"/>
</dbReference>
<dbReference type="SMART" id="SM00382">
    <property type="entry name" value="AAA"/>
    <property type="match status" value="1"/>
</dbReference>
<dbReference type="Pfam" id="PF00270">
    <property type="entry name" value="DEAD"/>
    <property type="match status" value="1"/>
</dbReference>
<keyword evidence="2 8" id="KW-0378">Hydrolase</keyword>
<dbReference type="Pfam" id="PF00271">
    <property type="entry name" value="Helicase_C"/>
    <property type="match status" value="1"/>
</dbReference>
<name>A0A7C4QTI9_9PLAN</name>
<dbReference type="GO" id="GO:0003723">
    <property type="term" value="F:RNA binding"/>
    <property type="evidence" value="ECO:0007669"/>
    <property type="project" value="TreeGrafter"/>
</dbReference>
<dbReference type="NCBIfam" id="TIGR01967">
    <property type="entry name" value="DEAH_box_HrpA"/>
    <property type="match status" value="1"/>
</dbReference>
<dbReference type="GO" id="GO:0016787">
    <property type="term" value="F:hydrolase activity"/>
    <property type="evidence" value="ECO:0007669"/>
    <property type="project" value="UniProtKB-KW"/>
</dbReference>
<keyword evidence="1" id="KW-0547">Nucleotide-binding</keyword>
<reference evidence="8" key="1">
    <citation type="journal article" date="2020" name="mSystems">
        <title>Genome- and Community-Level Interaction Insights into Carbon Utilization and Element Cycling Functions of Hydrothermarchaeota in Hydrothermal Sediment.</title>
        <authorList>
            <person name="Zhou Z."/>
            <person name="Liu Y."/>
            <person name="Xu W."/>
            <person name="Pan J."/>
            <person name="Luo Z.H."/>
            <person name="Li M."/>
        </authorList>
    </citation>
    <scope>NUCLEOTIDE SEQUENCE [LARGE SCALE GENOMIC DNA]</scope>
    <source>
        <strain evidence="8">SpSt-508</strain>
    </source>
</reference>
<dbReference type="Pfam" id="PF21010">
    <property type="entry name" value="HA2_C"/>
    <property type="match status" value="1"/>
</dbReference>
<dbReference type="Pfam" id="PF07717">
    <property type="entry name" value="OB_NTP_bind"/>
    <property type="match status" value="1"/>
</dbReference>
<sequence length="1325" mass="150075">MSSALAELEAALAETMLSDRSRLRRKLREIREAQRTGKPFDRNLHRWQVECAQSCELRRRRLANKPAVHFDGTLPVHEHRAAIAAAIQAHRVVVVSGETGSGKSTQLPKICLELGRGVDGMIGHTQPRRIAARTIAARIAEELSVPLGREVGFQVRFTDATSPLTHIKLMTDGLLLAETQQDRWLQRYDTLIIDEAHERSLNIDFLLGYLHRVLARRDDLKLIITSATIDAGRFAAHFADVAGNVPILEVSGRSYPVDIEYRPWEPAERDEEADFLQAVVEGVAEACARGPGDVLVFLPTERDIHEAMKRLRGQSFPGGRPELLPLYARLTVVDQQRVFQPSGARKIVLSTNVAESSLTVPGIRYVVDTGLARISRYSPRAKLQRLPIEPISQASANQRAGRCGRVGPGVCLRLYSEEDYNRRERYTSPEILRSNLADVILRLEALGLGAVEQFPFLDPPRAESIRDGYKTLFELGAVDSERRLTPLGRLLHRYPVDPRIARMIVAGEQEGCLAEILIIAAALEVQDPRERPLEKQQLADEAHAQFADPESDFLSYLRLWKRYHQWKERLTRGQLRKACQQNFLSFVRMKEWVDIHRELVDIVQQERRDGRPTEQGRGPSSAAAKPPRLASADIPDGPWPPARYAAIHRALLTALLANVAQRTEQGDYLVASGWRAVVWPGSTLAEQSPRWLVAAELLETTRRYLRIVARIDPAWIEPLAGHLLQRTYSTPYWDAGSLAVLADERVSLFGLPIVPRRRVRYGRIDPVAARQVFLRQGLLAGEWPDPPEFLQHNRELTRRLAELHARSRQPVPLRDDEELMAFYDRRVPADILDGQRLLQWWRQARGEQPGMLHMSETDVLVSDVSLADPRLFPERLQTRGLEFPLSYKHEPGSADDGVTVRVPQHSLNQLDVERLGWLIPGLLVEKVASLLRTLPKEIRRELAPLSHTAQQVVRLLTFGEGALISAVAQALQQCRGLTVSPEAFREERLPDYLRLRIEVIDEAGDVIATGRDLAALRRQLGAQATATFTAMVDARWQQDGLTTWSFGDLPESVTVNRSGLPLAGFPTLLDRQDSVALRVLDSERQARHELRFGLRRLFCLAAQRELKRHVDHLPNLNAWTLLSSTFPQPFPLREHLLELIAERAFLAEDPWPRTAEEFAARAARGSSRLSHAAAEVARQVQPLFEAYTLVRRAWEKTAYPQFQATRNDVHDQLQHLLAPGFLVKTPWNWLQQFPRYLRAIARRLDKLAGGGAPRDVQLMTSLLPRWQRCKASQQLLAARGMHAPELETYRWMVEEFRVLLFAQELGTAVSISEKRLDRQWSQVES</sequence>
<dbReference type="PANTHER" id="PTHR18934">
    <property type="entry name" value="ATP-DEPENDENT RNA HELICASE"/>
    <property type="match status" value="1"/>
</dbReference>
<keyword evidence="3 8" id="KW-0347">Helicase</keyword>
<organism evidence="8">
    <name type="scientific">Schlesneria paludicola</name>
    <dbReference type="NCBI Taxonomy" id="360056"/>
    <lineage>
        <taxon>Bacteria</taxon>
        <taxon>Pseudomonadati</taxon>
        <taxon>Planctomycetota</taxon>
        <taxon>Planctomycetia</taxon>
        <taxon>Planctomycetales</taxon>
        <taxon>Planctomycetaceae</taxon>
        <taxon>Schlesneria</taxon>
    </lineage>
</organism>
<dbReference type="SMART" id="SM00490">
    <property type="entry name" value="HELICc"/>
    <property type="match status" value="1"/>
</dbReference>
<dbReference type="FunFam" id="1.20.120.1080:FF:000005">
    <property type="entry name" value="ATP-dependent helicase HrpA"/>
    <property type="match status" value="1"/>
</dbReference>
<dbReference type="GO" id="GO:0003724">
    <property type="term" value="F:RNA helicase activity"/>
    <property type="evidence" value="ECO:0007669"/>
    <property type="project" value="UniProtKB-EC"/>
</dbReference>
<dbReference type="PROSITE" id="PS51194">
    <property type="entry name" value="HELICASE_CTER"/>
    <property type="match status" value="1"/>
</dbReference>
<comment type="caution">
    <text evidence="8">The sequence shown here is derived from an EMBL/GenBank/DDBJ whole genome shotgun (WGS) entry which is preliminary data.</text>
</comment>
<evidence type="ECO:0000256" key="1">
    <source>
        <dbReference type="ARBA" id="ARBA00022741"/>
    </source>
</evidence>
<dbReference type="InterPro" id="IPR014001">
    <property type="entry name" value="Helicase_ATP-bd"/>
</dbReference>
<feature type="region of interest" description="Disordered" evidence="5">
    <location>
        <begin position="604"/>
        <end position="633"/>
    </location>
</feature>
<dbReference type="InterPro" id="IPR003593">
    <property type="entry name" value="AAA+_ATPase"/>
</dbReference>
<evidence type="ECO:0000256" key="5">
    <source>
        <dbReference type="SAM" id="MobiDB-lite"/>
    </source>
</evidence>
<proteinExistence type="predicted"/>
<accession>A0A7C4QTI9</accession>
<dbReference type="CDD" id="cd18791">
    <property type="entry name" value="SF2_C_RHA"/>
    <property type="match status" value="1"/>
</dbReference>
<dbReference type="PROSITE" id="PS51192">
    <property type="entry name" value="HELICASE_ATP_BIND_1"/>
    <property type="match status" value="1"/>
</dbReference>
<feature type="domain" description="Helicase C-terminal" evidence="7">
    <location>
        <begin position="274"/>
        <end position="447"/>
    </location>
</feature>
<dbReference type="InterPro" id="IPR010222">
    <property type="entry name" value="RNA_helicase_HrpA"/>
</dbReference>
<dbReference type="PANTHER" id="PTHR18934:SF99">
    <property type="entry name" value="ATP-DEPENDENT RNA HELICASE DHX37-RELATED"/>
    <property type="match status" value="1"/>
</dbReference>
<dbReference type="Gene3D" id="3.40.50.300">
    <property type="entry name" value="P-loop containing nucleotide triphosphate hydrolases"/>
    <property type="match status" value="2"/>
</dbReference>
<evidence type="ECO:0000256" key="3">
    <source>
        <dbReference type="ARBA" id="ARBA00022806"/>
    </source>
</evidence>
<dbReference type="EMBL" id="DSVQ01000019">
    <property type="protein sequence ID" value="HGT41048.1"/>
    <property type="molecule type" value="Genomic_DNA"/>
</dbReference>
<gene>
    <name evidence="8" type="primary">hrpA</name>
    <name evidence="8" type="ORF">ENS64_17520</name>
</gene>
<evidence type="ECO:0000313" key="8">
    <source>
        <dbReference type="EMBL" id="HGT41048.1"/>
    </source>
</evidence>
<protein>
    <submittedName>
        <fullName evidence="8">ATP-dependent RNA helicase HrpA</fullName>
        <ecNumber evidence="8">3.6.4.13</ecNumber>
    </submittedName>
</protein>
<evidence type="ECO:0000256" key="2">
    <source>
        <dbReference type="ARBA" id="ARBA00022801"/>
    </source>
</evidence>
<evidence type="ECO:0000259" key="6">
    <source>
        <dbReference type="PROSITE" id="PS51192"/>
    </source>
</evidence>
<evidence type="ECO:0000259" key="7">
    <source>
        <dbReference type="PROSITE" id="PS51194"/>
    </source>
</evidence>
<dbReference type="SMART" id="SM00487">
    <property type="entry name" value="DEXDc"/>
    <property type="match status" value="1"/>
</dbReference>
<dbReference type="InterPro" id="IPR007502">
    <property type="entry name" value="Helicase-assoc_dom"/>
</dbReference>
<dbReference type="InterPro" id="IPR027417">
    <property type="entry name" value="P-loop_NTPase"/>
</dbReference>
<dbReference type="EC" id="3.6.4.13" evidence="8"/>
<dbReference type="InterPro" id="IPR001650">
    <property type="entry name" value="Helicase_C-like"/>
</dbReference>
<evidence type="ECO:0000256" key="4">
    <source>
        <dbReference type="ARBA" id="ARBA00022840"/>
    </source>
</evidence>
<keyword evidence="4" id="KW-0067">ATP-binding</keyword>
<dbReference type="Pfam" id="PF11898">
    <property type="entry name" value="DUF3418"/>
    <property type="match status" value="1"/>
</dbReference>
<dbReference type="SUPFAM" id="SSF52540">
    <property type="entry name" value="P-loop containing nucleoside triphosphate hydrolases"/>
    <property type="match status" value="1"/>
</dbReference>
<dbReference type="InterPro" id="IPR024590">
    <property type="entry name" value="HrpA_C"/>
</dbReference>
<feature type="compositionally biased region" description="Basic and acidic residues" evidence="5">
    <location>
        <begin position="604"/>
        <end position="614"/>
    </location>
</feature>
<dbReference type="Gene3D" id="1.20.120.1080">
    <property type="match status" value="1"/>
</dbReference>